<evidence type="ECO:0008006" key="4">
    <source>
        <dbReference type="Google" id="ProtNLM"/>
    </source>
</evidence>
<evidence type="ECO:0000313" key="2">
    <source>
        <dbReference type="EMBL" id="MFC0677416.1"/>
    </source>
</evidence>
<dbReference type="Proteomes" id="UP001589896">
    <property type="component" value="Unassembled WGS sequence"/>
</dbReference>
<evidence type="ECO:0000256" key="1">
    <source>
        <dbReference type="SAM" id="MobiDB-lite"/>
    </source>
</evidence>
<dbReference type="RefSeq" id="WP_386665877.1">
    <property type="nucleotide sequence ID" value="NZ_JBHLTG010000001.1"/>
</dbReference>
<reference evidence="2 3" key="1">
    <citation type="submission" date="2024-09" db="EMBL/GenBank/DDBJ databases">
        <authorList>
            <person name="Sun Q."/>
            <person name="Mori K."/>
        </authorList>
    </citation>
    <scope>NUCLEOTIDE SEQUENCE [LARGE SCALE GENOMIC DNA]</scope>
    <source>
        <strain evidence="2 3">KCTC 23076</strain>
    </source>
</reference>
<comment type="caution">
    <text evidence="2">The sequence shown here is derived from an EMBL/GenBank/DDBJ whole genome shotgun (WGS) entry which is preliminary data.</text>
</comment>
<dbReference type="EMBL" id="JBHLTG010000001">
    <property type="protein sequence ID" value="MFC0677416.1"/>
    <property type="molecule type" value="Genomic_DNA"/>
</dbReference>
<proteinExistence type="predicted"/>
<feature type="region of interest" description="Disordered" evidence="1">
    <location>
        <begin position="85"/>
        <end position="106"/>
    </location>
</feature>
<sequence length="279" mass="29296">MSTIDEHELQAWIDGELAPSDAARVAAAVAADPVLAAQASRERRLRERLRAEFDPVLDEPVPARFAELLGGAASTPVRGGAFAAGRSGRDAIDQGGSSVDSAAATGERKPAAANIVPLTARPRTAMSKARWGTPVYALAASLAVLAVSLWLRPGTGPVQVQDGTLIARGELERGLDQALASEPAAVAQVAIGLSFRDADGRICRSFVHRAQPGLAGLACREGERWSLPVLARPVEGADGELRQASSAMSPEVQAAIDARLQDEVFDAEAERQAREAGWR</sequence>
<protein>
    <recommendedName>
        <fullName evidence="4">Zinc-finger domain-containing protein</fullName>
    </recommendedName>
</protein>
<accession>A0ABV6RKT6</accession>
<organism evidence="2 3">
    <name type="scientific">Lysobacter korlensis</name>
    <dbReference type="NCBI Taxonomy" id="553636"/>
    <lineage>
        <taxon>Bacteria</taxon>
        <taxon>Pseudomonadati</taxon>
        <taxon>Pseudomonadota</taxon>
        <taxon>Gammaproteobacteria</taxon>
        <taxon>Lysobacterales</taxon>
        <taxon>Lysobacteraceae</taxon>
        <taxon>Lysobacter</taxon>
    </lineage>
</organism>
<evidence type="ECO:0000313" key="3">
    <source>
        <dbReference type="Proteomes" id="UP001589896"/>
    </source>
</evidence>
<name>A0ABV6RKT6_9GAMM</name>
<gene>
    <name evidence="2" type="ORF">ACFFGH_06055</name>
</gene>
<keyword evidence="3" id="KW-1185">Reference proteome</keyword>